<protein>
    <recommendedName>
        <fullName evidence="6">WAT1-related protein</fullName>
    </recommendedName>
</protein>
<keyword evidence="9" id="KW-1185">Reference proteome</keyword>
<dbReference type="InterPro" id="IPR037185">
    <property type="entry name" value="EmrE-like"/>
</dbReference>
<dbReference type="PANTHER" id="PTHR31218">
    <property type="entry name" value="WAT1-RELATED PROTEIN"/>
    <property type="match status" value="1"/>
</dbReference>
<gene>
    <name evidence="8" type="ORF">EJB05_37327</name>
</gene>
<organism evidence="8 9">
    <name type="scientific">Eragrostis curvula</name>
    <name type="common">weeping love grass</name>
    <dbReference type="NCBI Taxonomy" id="38414"/>
    <lineage>
        <taxon>Eukaryota</taxon>
        <taxon>Viridiplantae</taxon>
        <taxon>Streptophyta</taxon>
        <taxon>Embryophyta</taxon>
        <taxon>Tracheophyta</taxon>
        <taxon>Spermatophyta</taxon>
        <taxon>Magnoliopsida</taxon>
        <taxon>Liliopsida</taxon>
        <taxon>Poales</taxon>
        <taxon>Poaceae</taxon>
        <taxon>PACMAD clade</taxon>
        <taxon>Chloridoideae</taxon>
        <taxon>Eragrostideae</taxon>
        <taxon>Eragrostidinae</taxon>
        <taxon>Eragrostis</taxon>
    </lineage>
</organism>
<name>A0A5J9TRC6_9POAL</name>
<accession>A0A5J9TRC6</accession>
<dbReference type="GO" id="GO:0016020">
    <property type="term" value="C:membrane"/>
    <property type="evidence" value="ECO:0007669"/>
    <property type="project" value="UniProtKB-SubCell"/>
</dbReference>
<dbReference type="OrthoDB" id="689368at2759"/>
<comment type="caution">
    <text evidence="8">The sequence shown here is derived from an EMBL/GenBank/DDBJ whole genome shotgun (WGS) entry which is preliminary data.</text>
</comment>
<dbReference type="AlphaFoldDB" id="A0A5J9TRC6"/>
<dbReference type="EMBL" id="RWGY01000031">
    <property type="protein sequence ID" value="TVU13894.1"/>
    <property type="molecule type" value="Genomic_DNA"/>
</dbReference>
<dbReference type="Proteomes" id="UP000324897">
    <property type="component" value="Unassembled WGS sequence"/>
</dbReference>
<evidence type="ECO:0000256" key="4">
    <source>
        <dbReference type="ARBA" id="ARBA00022989"/>
    </source>
</evidence>
<dbReference type="Gramene" id="TVU13894">
    <property type="protein sequence ID" value="TVU13894"/>
    <property type="gene ID" value="EJB05_37327"/>
</dbReference>
<feature type="transmembrane region" description="Helical" evidence="6">
    <location>
        <begin position="222"/>
        <end position="242"/>
    </location>
</feature>
<reference evidence="8 9" key="1">
    <citation type="journal article" date="2019" name="Sci. Rep.">
        <title>A high-quality genome of Eragrostis curvula grass provides insights into Poaceae evolution and supports new strategies to enhance forage quality.</title>
        <authorList>
            <person name="Carballo J."/>
            <person name="Santos B.A.C.M."/>
            <person name="Zappacosta D."/>
            <person name="Garbus I."/>
            <person name="Selva J.P."/>
            <person name="Gallo C.A."/>
            <person name="Diaz A."/>
            <person name="Albertini E."/>
            <person name="Caccamo M."/>
            <person name="Echenique V."/>
        </authorList>
    </citation>
    <scope>NUCLEOTIDE SEQUENCE [LARGE SCALE GENOMIC DNA]</scope>
    <source>
        <strain evidence="9">cv. Victoria</strain>
        <tissue evidence="8">Leaf</tissue>
    </source>
</reference>
<sequence>METHHRVEMDVKNPYIIAIIIEVTYAVMFVVNKAALDHGMNTYVFIFYRQAVASLLLLPIAIFLERKNVRSMSFVLLSKLFFFALIGITATFNLYNVSLKLTSATVSAATTNSIPVLTFCVALLLRMEKVKLRSPTGIAKVTCVALCLAGVFVIAFYAGPSLSPVNHHHPFGAATDATATTAVTTTQEDWIKGTFMAVLAMVAWSVWIVLQAILLREFPNKMLVTVTQCLFSAVQCFVVAAVAERDFSMWKLHLDIGLLAIAYSGFVVFGVSYYLQTLCLELKGPVFVSAWAPLGFVLTMFLSSFFLGEIVHLGSILGGLLLCGGLYGVLWAKSNETKMDPCSKEVDVTNGSQDEIVHKEHEVTTNKEKATG</sequence>
<feature type="transmembrane region" description="Helical" evidence="6">
    <location>
        <begin position="313"/>
        <end position="332"/>
    </location>
</feature>
<feature type="transmembrane region" description="Helical" evidence="6">
    <location>
        <begin position="137"/>
        <end position="158"/>
    </location>
</feature>
<feature type="transmembrane region" description="Helical" evidence="6">
    <location>
        <begin position="76"/>
        <end position="95"/>
    </location>
</feature>
<evidence type="ECO:0000256" key="2">
    <source>
        <dbReference type="ARBA" id="ARBA00007635"/>
    </source>
</evidence>
<feature type="transmembrane region" description="Helical" evidence="6">
    <location>
        <begin position="287"/>
        <end position="307"/>
    </location>
</feature>
<evidence type="ECO:0000256" key="1">
    <source>
        <dbReference type="ARBA" id="ARBA00004141"/>
    </source>
</evidence>
<feature type="transmembrane region" description="Helical" evidence="6">
    <location>
        <begin position="43"/>
        <end position="64"/>
    </location>
</feature>
<feature type="transmembrane region" description="Helical" evidence="6">
    <location>
        <begin position="101"/>
        <end position="125"/>
    </location>
</feature>
<feature type="non-terminal residue" evidence="8">
    <location>
        <position position="1"/>
    </location>
</feature>
<evidence type="ECO:0000256" key="3">
    <source>
        <dbReference type="ARBA" id="ARBA00022692"/>
    </source>
</evidence>
<keyword evidence="3 6" id="KW-0812">Transmembrane</keyword>
<dbReference type="Pfam" id="PF00892">
    <property type="entry name" value="EamA"/>
    <property type="match status" value="2"/>
</dbReference>
<comment type="similarity">
    <text evidence="2 6">Belongs to the drug/metabolite transporter (DMT) superfamily. Plant drug/metabolite exporter (P-DME) (TC 2.A.7.4) family.</text>
</comment>
<feature type="transmembrane region" description="Helical" evidence="6">
    <location>
        <begin position="195"/>
        <end position="215"/>
    </location>
</feature>
<keyword evidence="5 6" id="KW-0472">Membrane</keyword>
<comment type="subcellular location">
    <subcellularLocation>
        <location evidence="1 6">Membrane</location>
        <topology evidence="1 6">Multi-pass membrane protein</topology>
    </subcellularLocation>
</comment>
<evidence type="ECO:0000259" key="7">
    <source>
        <dbReference type="Pfam" id="PF00892"/>
    </source>
</evidence>
<dbReference type="InterPro" id="IPR000620">
    <property type="entry name" value="EamA_dom"/>
</dbReference>
<evidence type="ECO:0000256" key="5">
    <source>
        <dbReference type="ARBA" id="ARBA00023136"/>
    </source>
</evidence>
<feature type="domain" description="EamA" evidence="7">
    <location>
        <begin position="15"/>
        <end position="154"/>
    </location>
</feature>
<feature type="transmembrane region" description="Helical" evidence="6">
    <location>
        <begin position="12"/>
        <end position="31"/>
    </location>
</feature>
<proteinExistence type="inferred from homology"/>
<evidence type="ECO:0000313" key="8">
    <source>
        <dbReference type="EMBL" id="TVU13894.1"/>
    </source>
</evidence>
<feature type="domain" description="EamA" evidence="7">
    <location>
        <begin position="192"/>
        <end position="330"/>
    </location>
</feature>
<feature type="transmembrane region" description="Helical" evidence="6">
    <location>
        <begin position="254"/>
        <end position="275"/>
    </location>
</feature>
<keyword evidence="4 6" id="KW-1133">Transmembrane helix</keyword>
<dbReference type="GO" id="GO:0022857">
    <property type="term" value="F:transmembrane transporter activity"/>
    <property type="evidence" value="ECO:0007669"/>
    <property type="project" value="InterPro"/>
</dbReference>
<evidence type="ECO:0000256" key="6">
    <source>
        <dbReference type="RuleBase" id="RU363077"/>
    </source>
</evidence>
<dbReference type="InterPro" id="IPR030184">
    <property type="entry name" value="WAT1-related"/>
</dbReference>
<evidence type="ECO:0000313" key="9">
    <source>
        <dbReference type="Proteomes" id="UP000324897"/>
    </source>
</evidence>
<dbReference type="SUPFAM" id="SSF103481">
    <property type="entry name" value="Multidrug resistance efflux transporter EmrE"/>
    <property type="match status" value="2"/>
</dbReference>